<dbReference type="InterPro" id="IPR009019">
    <property type="entry name" value="KH_sf_prok-type"/>
</dbReference>
<comment type="function">
    <text evidence="6">An essential GTPase that binds both GDP and GTP, with rapid nucleotide exchange. Plays a role in 16S rRNA processing and 30S ribosomal subunit biogenesis and possibly also in cell cycle regulation and energy metabolism.</text>
</comment>
<dbReference type="InterPro" id="IPR004044">
    <property type="entry name" value="KH_dom_type_2"/>
</dbReference>
<dbReference type="NCBIfam" id="TIGR00436">
    <property type="entry name" value="era"/>
    <property type="match status" value="1"/>
</dbReference>
<evidence type="ECO:0000256" key="3">
    <source>
        <dbReference type="ARBA" id="ARBA00022741"/>
    </source>
</evidence>
<feature type="binding site" evidence="6">
    <location>
        <begin position="18"/>
        <end position="25"/>
    </location>
    <ligand>
        <name>GTP</name>
        <dbReference type="ChEBI" id="CHEBI:37565"/>
    </ligand>
</feature>
<reference evidence="9" key="1">
    <citation type="submission" date="2017-08" db="EMBL/GenBank/DDBJ databases">
        <authorList>
            <person name="Imhoff J.F."/>
            <person name="Rahn T."/>
            <person name="Kuenzel S."/>
            <person name="Neulinger S.C."/>
        </authorList>
    </citation>
    <scope>NUCLEOTIDE SEQUENCE</scope>
    <source>
        <strain evidence="9">DSM 11080</strain>
    </source>
</reference>
<dbReference type="NCBIfam" id="TIGR00231">
    <property type="entry name" value="small_GTP"/>
    <property type="match status" value="1"/>
</dbReference>
<evidence type="ECO:0000256" key="5">
    <source>
        <dbReference type="ARBA" id="ARBA00023134"/>
    </source>
</evidence>
<evidence type="ECO:0000313" key="10">
    <source>
        <dbReference type="Proteomes" id="UP001296776"/>
    </source>
</evidence>
<dbReference type="PANTHER" id="PTHR42698:SF1">
    <property type="entry name" value="GTPASE ERA, MITOCHONDRIAL"/>
    <property type="match status" value="1"/>
</dbReference>
<proteinExistence type="inferred from homology"/>
<dbReference type="GO" id="GO:0003924">
    <property type="term" value="F:GTPase activity"/>
    <property type="evidence" value="ECO:0007669"/>
    <property type="project" value="UniProtKB-UniRule"/>
</dbReference>
<evidence type="ECO:0000256" key="2">
    <source>
        <dbReference type="ARBA" id="ARBA00020484"/>
    </source>
</evidence>
<dbReference type="InterPro" id="IPR005662">
    <property type="entry name" value="GTPase_Era-like"/>
</dbReference>
<evidence type="ECO:0000259" key="8">
    <source>
        <dbReference type="PROSITE" id="PS51713"/>
    </source>
</evidence>
<dbReference type="Proteomes" id="UP001296776">
    <property type="component" value="Unassembled WGS sequence"/>
</dbReference>
<dbReference type="PANTHER" id="PTHR42698">
    <property type="entry name" value="GTPASE ERA"/>
    <property type="match status" value="1"/>
</dbReference>
<accession>A0AAJ0U5M5</accession>
<keyword evidence="6" id="KW-0472">Membrane</keyword>
<keyword evidence="5 6" id="KW-0342">GTP-binding</keyword>
<dbReference type="Gene3D" id="3.40.50.300">
    <property type="entry name" value="P-loop containing nucleotide triphosphate hydrolases"/>
    <property type="match status" value="1"/>
</dbReference>
<dbReference type="Pfam" id="PF07650">
    <property type="entry name" value="KH_2"/>
    <property type="match status" value="1"/>
</dbReference>
<evidence type="ECO:0000256" key="6">
    <source>
        <dbReference type="HAMAP-Rule" id="MF_00367"/>
    </source>
</evidence>
<dbReference type="InterPro" id="IPR006073">
    <property type="entry name" value="GTP-bd"/>
</dbReference>
<evidence type="ECO:0000256" key="4">
    <source>
        <dbReference type="ARBA" id="ARBA00022884"/>
    </source>
</evidence>
<feature type="region of interest" description="G1" evidence="7">
    <location>
        <begin position="18"/>
        <end position="25"/>
    </location>
</feature>
<feature type="binding site" evidence="6">
    <location>
        <begin position="127"/>
        <end position="130"/>
    </location>
    <ligand>
        <name>GTP</name>
        <dbReference type="ChEBI" id="CHEBI:37565"/>
    </ligand>
</feature>
<dbReference type="Gene3D" id="3.30.300.20">
    <property type="match status" value="1"/>
</dbReference>
<dbReference type="RefSeq" id="WP_200346983.1">
    <property type="nucleotide sequence ID" value="NZ_NRSJ01000027.1"/>
</dbReference>
<name>A0AAJ0U5M5_9GAMM</name>
<comment type="similarity">
    <text evidence="1 6 7">Belongs to the TRAFAC class TrmE-Era-EngA-EngB-Septin-like GTPase superfamily. Era GTPase family.</text>
</comment>
<comment type="caution">
    <text evidence="9">The sequence shown here is derived from an EMBL/GenBank/DDBJ whole genome shotgun (WGS) entry which is preliminary data.</text>
</comment>
<dbReference type="GO" id="GO:0005525">
    <property type="term" value="F:GTP binding"/>
    <property type="evidence" value="ECO:0007669"/>
    <property type="project" value="UniProtKB-UniRule"/>
</dbReference>
<dbReference type="GO" id="GO:0070181">
    <property type="term" value="F:small ribosomal subunit rRNA binding"/>
    <property type="evidence" value="ECO:0007669"/>
    <property type="project" value="UniProtKB-UniRule"/>
</dbReference>
<dbReference type="PROSITE" id="PS51713">
    <property type="entry name" value="G_ERA"/>
    <property type="match status" value="1"/>
</dbReference>
<feature type="region of interest" description="G5" evidence="7">
    <location>
        <begin position="157"/>
        <end position="159"/>
    </location>
</feature>
<dbReference type="InterPro" id="IPR027417">
    <property type="entry name" value="P-loop_NTPase"/>
</dbReference>
<dbReference type="CDD" id="cd04163">
    <property type="entry name" value="Era"/>
    <property type="match status" value="1"/>
</dbReference>
<dbReference type="CDD" id="cd22534">
    <property type="entry name" value="KH-II_Era"/>
    <property type="match status" value="1"/>
</dbReference>
<sequence>MCETARSENRCGYVAIVGRPNVGKSTLLNRLLGQKLAITSHKPQTTRHTILGVSTLSGGQILYVDTPGLHQRGGNALNRYLNRAARAILSDVDLVLLVVEALRFNDEDRMALEAVAEAGTPVIVAINKCDRITEKPRLLPFLQTLSQRYAFSAMVPVSALDGEQVDRLEAAVLAALPIGENLFPPDQLTDRSERFLAAELLREQLMQRYGKELPYRSTVEIESFKLEPTESADGEARARIHALVWVERESQKAIIVGRGGEALKAAASQARLEMQKLFGRSVHLEVWVKVKHSWSSDEAALASLGYGEY</sequence>
<feature type="region of interest" description="G3" evidence="7">
    <location>
        <begin position="65"/>
        <end position="68"/>
    </location>
</feature>
<dbReference type="SUPFAM" id="SSF54814">
    <property type="entry name" value="Prokaryotic type KH domain (KH-domain type II)"/>
    <property type="match status" value="1"/>
</dbReference>
<keyword evidence="6" id="KW-0963">Cytoplasm</keyword>
<dbReference type="InterPro" id="IPR030388">
    <property type="entry name" value="G_ERA_dom"/>
</dbReference>
<dbReference type="HAMAP" id="MF_00367">
    <property type="entry name" value="GTPase_Era"/>
    <property type="match status" value="1"/>
</dbReference>
<protein>
    <recommendedName>
        <fullName evidence="2 6">GTPase Era</fullName>
    </recommendedName>
</protein>
<dbReference type="InterPro" id="IPR015946">
    <property type="entry name" value="KH_dom-like_a/b"/>
</dbReference>
<evidence type="ECO:0000313" key="9">
    <source>
        <dbReference type="EMBL" id="MBK1705731.1"/>
    </source>
</evidence>
<keyword evidence="6" id="KW-0690">Ribosome biogenesis</keyword>
<comment type="subunit">
    <text evidence="6">Monomer.</text>
</comment>
<keyword evidence="6" id="KW-0699">rRNA-binding</keyword>
<dbReference type="EMBL" id="NRSJ01000027">
    <property type="protein sequence ID" value="MBK1705731.1"/>
    <property type="molecule type" value="Genomic_DNA"/>
</dbReference>
<organism evidence="9 10">
    <name type="scientific">Halochromatium glycolicum</name>
    <dbReference type="NCBI Taxonomy" id="85075"/>
    <lineage>
        <taxon>Bacteria</taxon>
        <taxon>Pseudomonadati</taxon>
        <taxon>Pseudomonadota</taxon>
        <taxon>Gammaproteobacteria</taxon>
        <taxon>Chromatiales</taxon>
        <taxon>Chromatiaceae</taxon>
        <taxon>Halochromatium</taxon>
    </lineage>
</organism>
<feature type="region of interest" description="G4" evidence="7">
    <location>
        <begin position="127"/>
        <end position="130"/>
    </location>
</feature>
<dbReference type="GO" id="GO:0000028">
    <property type="term" value="P:ribosomal small subunit assembly"/>
    <property type="evidence" value="ECO:0007669"/>
    <property type="project" value="TreeGrafter"/>
</dbReference>
<dbReference type="PRINTS" id="PR00326">
    <property type="entry name" value="GTP1OBG"/>
</dbReference>
<feature type="region of interest" description="G2" evidence="7">
    <location>
        <begin position="44"/>
        <end position="48"/>
    </location>
</feature>
<dbReference type="InterPro" id="IPR005225">
    <property type="entry name" value="Small_GTP-bd"/>
</dbReference>
<feature type="binding site" evidence="6">
    <location>
        <begin position="65"/>
        <end position="69"/>
    </location>
    <ligand>
        <name>GTP</name>
        <dbReference type="ChEBI" id="CHEBI:37565"/>
    </ligand>
</feature>
<dbReference type="GO" id="GO:0005829">
    <property type="term" value="C:cytosol"/>
    <property type="evidence" value="ECO:0007669"/>
    <property type="project" value="TreeGrafter"/>
</dbReference>
<keyword evidence="10" id="KW-1185">Reference proteome</keyword>
<keyword evidence="3 6" id="KW-0547">Nucleotide-binding</keyword>
<comment type="subcellular location">
    <subcellularLocation>
        <location evidence="6">Cytoplasm</location>
    </subcellularLocation>
    <subcellularLocation>
        <location evidence="6">Cell membrane</location>
        <topology evidence="6">Peripheral membrane protein</topology>
    </subcellularLocation>
</comment>
<dbReference type="AlphaFoldDB" id="A0AAJ0U5M5"/>
<keyword evidence="4 6" id="KW-0694">RNA-binding</keyword>
<dbReference type="NCBIfam" id="NF000908">
    <property type="entry name" value="PRK00089.1"/>
    <property type="match status" value="1"/>
</dbReference>
<dbReference type="Pfam" id="PF01926">
    <property type="entry name" value="MMR_HSR1"/>
    <property type="match status" value="1"/>
</dbReference>
<dbReference type="SUPFAM" id="SSF52540">
    <property type="entry name" value="P-loop containing nucleoside triphosphate hydrolases"/>
    <property type="match status" value="1"/>
</dbReference>
<evidence type="ECO:0000256" key="1">
    <source>
        <dbReference type="ARBA" id="ARBA00007921"/>
    </source>
</evidence>
<evidence type="ECO:0000256" key="7">
    <source>
        <dbReference type="PROSITE-ProRule" id="PRU01050"/>
    </source>
</evidence>
<dbReference type="GO" id="GO:0005886">
    <property type="term" value="C:plasma membrane"/>
    <property type="evidence" value="ECO:0007669"/>
    <property type="project" value="UniProtKB-SubCell"/>
</dbReference>
<reference evidence="9" key="2">
    <citation type="journal article" date="2020" name="Microorganisms">
        <title>Osmotic Adaptation and Compatible Solute Biosynthesis of Phototrophic Bacteria as Revealed from Genome Analyses.</title>
        <authorList>
            <person name="Imhoff J.F."/>
            <person name="Rahn T."/>
            <person name="Kunzel S."/>
            <person name="Keller A."/>
            <person name="Neulinger S.C."/>
        </authorList>
    </citation>
    <scope>NUCLEOTIDE SEQUENCE</scope>
    <source>
        <strain evidence="9">DSM 11080</strain>
    </source>
</reference>
<keyword evidence="6" id="KW-1003">Cell membrane</keyword>
<dbReference type="GO" id="GO:0043024">
    <property type="term" value="F:ribosomal small subunit binding"/>
    <property type="evidence" value="ECO:0007669"/>
    <property type="project" value="TreeGrafter"/>
</dbReference>
<feature type="domain" description="Era-type G" evidence="8">
    <location>
        <begin position="10"/>
        <end position="178"/>
    </location>
</feature>
<dbReference type="FunFam" id="3.40.50.300:FF:000094">
    <property type="entry name" value="GTPase Era"/>
    <property type="match status" value="1"/>
</dbReference>
<gene>
    <name evidence="6" type="primary">era</name>
    <name evidence="9" type="ORF">CKO40_14480</name>
</gene>